<evidence type="ECO:0000313" key="12">
    <source>
        <dbReference type="EMBL" id="KAF2895846.1"/>
    </source>
</evidence>
<dbReference type="Gene3D" id="3.40.630.10">
    <property type="entry name" value="Zn peptidases"/>
    <property type="match status" value="1"/>
</dbReference>
<evidence type="ECO:0000256" key="5">
    <source>
        <dbReference type="ARBA" id="ARBA00022723"/>
    </source>
</evidence>
<dbReference type="Pfam" id="PF00246">
    <property type="entry name" value="Peptidase_M14"/>
    <property type="match status" value="1"/>
</dbReference>
<evidence type="ECO:0000256" key="2">
    <source>
        <dbReference type="ARBA" id="ARBA00005988"/>
    </source>
</evidence>
<evidence type="ECO:0000256" key="9">
    <source>
        <dbReference type="ARBA" id="ARBA00023049"/>
    </source>
</evidence>
<dbReference type="OrthoDB" id="3626597at2759"/>
<keyword evidence="7" id="KW-0378">Hydrolase</keyword>
<dbReference type="GO" id="GO:0005615">
    <property type="term" value="C:extracellular space"/>
    <property type="evidence" value="ECO:0007669"/>
    <property type="project" value="TreeGrafter"/>
</dbReference>
<dbReference type="SMART" id="SM00631">
    <property type="entry name" value="Zn_pept"/>
    <property type="match status" value="1"/>
</dbReference>
<keyword evidence="3" id="KW-0121">Carboxypeptidase</keyword>
<dbReference type="PRINTS" id="PR00765">
    <property type="entry name" value="CRBOXYPTASEA"/>
</dbReference>
<dbReference type="AlphaFoldDB" id="A0A8K0GE92"/>
<keyword evidence="8" id="KW-0862">Zinc</keyword>
<keyword evidence="9" id="KW-0482">Metalloprotease</keyword>
<dbReference type="GO" id="GO:0006508">
    <property type="term" value="P:proteolysis"/>
    <property type="evidence" value="ECO:0007669"/>
    <property type="project" value="UniProtKB-KW"/>
</dbReference>
<dbReference type="EMBL" id="VTPC01005613">
    <property type="protein sequence ID" value="KAF2895846.1"/>
    <property type="molecule type" value="Genomic_DNA"/>
</dbReference>
<keyword evidence="5" id="KW-0479">Metal-binding</keyword>
<dbReference type="InterPro" id="IPR000834">
    <property type="entry name" value="Peptidase_M14"/>
</dbReference>
<evidence type="ECO:0000256" key="3">
    <source>
        <dbReference type="ARBA" id="ARBA00022645"/>
    </source>
</evidence>
<keyword evidence="4" id="KW-0645">Protease</keyword>
<dbReference type="PROSITE" id="PS52035">
    <property type="entry name" value="PEPTIDASE_M14"/>
    <property type="match status" value="1"/>
</dbReference>
<sequence>MGSCRKQNARSNVDVFGARRDGNSIVFEGAITKEGEDALRKSRINFNIKADFIPGYNKTIDINTTKPGIINGVITWNRVLLYEEIISYVRSLPSRSTKNRKITVKAIGKSYEKRPIYLVKIEHLGANHVVFFDAGIHAREWLSIMTAMNVIQRVLLADERDHVNLMNWYIVPMVNPDGFLYSQNNFSFHRGNKNFTGCPKWCKVCGVDLNRNFAFKWEKLEENLICSWVWPGRGPASEPETIALSNTLLKYSHNVILYIALHTYWCKFFYPWGYKQKKVKDYKDLIKAALNAAKPMSEVSVDPKTCTFAPEHAGQVTPSGGGADDFARAMAKVKYVYTLELQKSGLYGYHPYDHEVGPFVEANYEGLKKISIYVDSQYQKSSKKIVRDIHVKNVEVSRSTYVHRFSICLYFSLYIIAL</sequence>
<dbReference type="Proteomes" id="UP000801492">
    <property type="component" value="Unassembled WGS sequence"/>
</dbReference>
<organism evidence="12 13">
    <name type="scientific">Ignelater luminosus</name>
    <name type="common">Cucubano</name>
    <name type="synonym">Pyrophorus luminosus</name>
    <dbReference type="NCBI Taxonomy" id="2038154"/>
    <lineage>
        <taxon>Eukaryota</taxon>
        <taxon>Metazoa</taxon>
        <taxon>Ecdysozoa</taxon>
        <taxon>Arthropoda</taxon>
        <taxon>Hexapoda</taxon>
        <taxon>Insecta</taxon>
        <taxon>Pterygota</taxon>
        <taxon>Neoptera</taxon>
        <taxon>Endopterygota</taxon>
        <taxon>Coleoptera</taxon>
        <taxon>Polyphaga</taxon>
        <taxon>Elateriformia</taxon>
        <taxon>Elateroidea</taxon>
        <taxon>Elateridae</taxon>
        <taxon>Agrypninae</taxon>
        <taxon>Pyrophorini</taxon>
        <taxon>Ignelater</taxon>
    </lineage>
</organism>
<gene>
    <name evidence="12" type="ORF">ILUMI_10329</name>
</gene>
<reference evidence="12" key="1">
    <citation type="submission" date="2019-08" db="EMBL/GenBank/DDBJ databases">
        <title>The genome of the North American firefly Photinus pyralis.</title>
        <authorList>
            <consortium name="Photinus pyralis genome working group"/>
            <person name="Fallon T.R."/>
            <person name="Sander Lower S.E."/>
            <person name="Weng J.-K."/>
        </authorList>
    </citation>
    <scope>NUCLEOTIDE SEQUENCE</scope>
    <source>
        <strain evidence="12">TRF0915ILg1</strain>
        <tissue evidence="12">Whole body</tissue>
    </source>
</reference>
<evidence type="ECO:0000256" key="8">
    <source>
        <dbReference type="ARBA" id="ARBA00022833"/>
    </source>
</evidence>
<keyword evidence="6" id="KW-0732">Signal</keyword>
<evidence type="ECO:0000256" key="7">
    <source>
        <dbReference type="ARBA" id="ARBA00022801"/>
    </source>
</evidence>
<comment type="cofactor">
    <cofactor evidence="1">
        <name>Zn(2+)</name>
        <dbReference type="ChEBI" id="CHEBI:29105"/>
    </cofactor>
</comment>
<evidence type="ECO:0000256" key="10">
    <source>
        <dbReference type="PROSITE-ProRule" id="PRU01379"/>
    </source>
</evidence>
<accession>A0A8K0GE92</accession>
<evidence type="ECO:0000256" key="4">
    <source>
        <dbReference type="ARBA" id="ARBA00022670"/>
    </source>
</evidence>
<dbReference type="GO" id="GO:0008270">
    <property type="term" value="F:zinc ion binding"/>
    <property type="evidence" value="ECO:0007669"/>
    <property type="project" value="InterPro"/>
</dbReference>
<dbReference type="FunFam" id="3.40.630.10:FF:000084">
    <property type="entry name" value="Carboxypeptidase B2"/>
    <property type="match status" value="1"/>
</dbReference>
<evidence type="ECO:0000256" key="1">
    <source>
        <dbReference type="ARBA" id="ARBA00001947"/>
    </source>
</evidence>
<comment type="similarity">
    <text evidence="2 10">Belongs to the peptidase M14 family.</text>
</comment>
<name>A0A8K0GE92_IGNLU</name>
<protein>
    <recommendedName>
        <fullName evidence="11">Peptidase M14 domain-containing protein</fullName>
    </recommendedName>
</protein>
<comment type="caution">
    <text evidence="12">The sequence shown here is derived from an EMBL/GenBank/DDBJ whole genome shotgun (WGS) entry which is preliminary data.</text>
</comment>
<dbReference type="GO" id="GO:0004181">
    <property type="term" value="F:metallocarboxypeptidase activity"/>
    <property type="evidence" value="ECO:0007669"/>
    <property type="project" value="InterPro"/>
</dbReference>
<feature type="active site" description="Proton donor/acceptor" evidence="10">
    <location>
        <position position="340"/>
    </location>
</feature>
<proteinExistence type="inferred from homology"/>
<dbReference type="PANTHER" id="PTHR11705:SF89">
    <property type="entry name" value="PEPTIDASE M14 CARBOXYPEPTIDASE A DOMAIN-CONTAINING PROTEIN"/>
    <property type="match status" value="1"/>
</dbReference>
<dbReference type="PANTHER" id="PTHR11705">
    <property type="entry name" value="PROTEASE FAMILY M14 CARBOXYPEPTIDASE A,B"/>
    <property type="match status" value="1"/>
</dbReference>
<evidence type="ECO:0000259" key="11">
    <source>
        <dbReference type="PROSITE" id="PS52035"/>
    </source>
</evidence>
<feature type="domain" description="Peptidase M14" evidence="11">
    <location>
        <begin position="78"/>
        <end position="374"/>
    </location>
</feature>
<evidence type="ECO:0000256" key="6">
    <source>
        <dbReference type="ARBA" id="ARBA00022729"/>
    </source>
</evidence>
<evidence type="ECO:0000313" key="13">
    <source>
        <dbReference type="Proteomes" id="UP000801492"/>
    </source>
</evidence>
<dbReference type="SUPFAM" id="SSF53187">
    <property type="entry name" value="Zn-dependent exopeptidases"/>
    <property type="match status" value="1"/>
</dbReference>
<keyword evidence="13" id="KW-1185">Reference proteome</keyword>